<evidence type="ECO:0000313" key="7">
    <source>
        <dbReference type="EMBL" id="SHI89117.1"/>
    </source>
</evidence>
<evidence type="ECO:0000256" key="3">
    <source>
        <dbReference type="ARBA" id="ARBA00022801"/>
    </source>
</evidence>
<feature type="domain" description="Peptidase S8/S53" evidence="6">
    <location>
        <begin position="5"/>
        <end position="95"/>
    </location>
</feature>
<dbReference type="GO" id="GO:0005615">
    <property type="term" value="C:extracellular space"/>
    <property type="evidence" value="ECO:0007669"/>
    <property type="project" value="TreeGrafter"/>
</dbReference>
<evidence type="ECO:0000256" key="2">
    <source>
        <dbReference type="ARBA" id="ARBA00022670"/>
    </source>
</evidence>
<gene>
    <name evidence="7" type="ORF">SAMN02745176_01705</name>
</gene>
<proteinExistence type="inferred from homology"/>
<dbReference type="PANTHER" id="PTHR43806">
    <property type="entry name" value="PEPTIDASE S8"/>
    <property type="match status" value="1"/>
</dbReference>
<keyword evidence="3" id="KW-0378">Hydrolase</keyword>
<evidence type="ECO:0000259" key="6">
    <source>
        <dbReference type="Pfam" id="PF00082"/>
    </source>
</evidence>
<accession>A0A1M6EUJ2</accession>
<dbReference type="Pfam" id="PF00082">
    <property type="entry name" value="Peptidase_S8"/>
    <property type="match status" value="1"/>
</dbReference>
<evidence type="ECO:0000313" key="8">
    <source>
        <dbReference type="Proteomes" id="UP000184442"/>
    </source>
</evidence>
<comment type="caution">
    <text evidence="5">Lacks conserved residue(s) required for the propagation of feature annotation.</text>
</comment>
<dbReference type="Gene3D" id="3.40.50.200">
    <property type="entry name" value="Peptidase S8/S53 domain"/>
    <property type="match status" value="1"/>
</dbReference>
<dbReference type="InterPro" id="IPR000209">
    <property type="entry name" value="Peptidase_S8/S53_dom"/>
</dbReference>
<dbReference type="PROSITE" id="PS51892">
    <property type="entry name" value="SUBTILASE"/>
    <property type="match status" value="1"/>
</dbReference>
<sequence length="98" mass="10426">MITQIIRDAVDVYGCRIINISSGARVDTPTLRDAAAWAEQHGVLVVSSAGNDGNDTVYYPGAFPSVLCVGTVNESKDGPALFSNRNKNVDLLVPGLNY</sequence>
<evidence type="ECO:0000256" key="5">
    <source>
        <dbReference type="PROSITE-ProRule" id="PRU01240"/>
    </source>
</evidence>
<comment type="similarity">
    <text evidence="1 5">Belongs to the peptidase S8 family.</text>
</comment>
<reference evidence="7 8" key="1">
    <citation type="submission" date="2016-11" db="EMBL/GenBank/DDBJ databases">
        <authorList>
            <person name="Jaros S."/>
            <person name="Januszkiewicz K."/>
            <person name="Wedrychowicz H."/>
        </authorList>
    </citation>
    <scope>NUCLEOTIDE SEQUENCE [LARGE SCALE GENOMIC DNA]</scope>
    <source>
        <strain evidence="7 8">DSM 19022</strain>
    </source>
</reference>
<dbReference type="EMBL" id="FQZS01000010">
    <property type="protein sequence ID" value="SHI89117.1"/>
    <property type="molecule type" value="Genomic_DNA"/>
</dbReference>
<organism evidence="7 8">
    <name type="scientific">Lutispora thermophila DSM 19022</name>
    <dbReference type="NCBI Taxonomy" id="1122184"/>
    <lineage>
        <taxon>Bacteria</taxon>
        <taxon>Bacillati</taxon>
        <taxon>Bacillota</taxon>
        <taxon>Clostridia</taxon>
        <taxon>Lutisporales</taxon>
        <taxon>Lutisporaceae</taxon>
        <taxon>Lutispora</taxon>
    </lineage>
</organism>
<name>A0A1M6EUJ2_9FIRM</name>
<evidence type="ECO:0000256" key="4">
    <source>
        <dbReference type="ARBA" id="ARBA00022825"/>
    </source>
</evidence>
<keyword evidence="2" id="KW-0645">Protease</keyword>
<evidence type="ECO:0000256" key="1">
    <source>
        <dbReference type="ARBA" id="ARBA00011073"/>
    </source>
</evidence>
<keyword evidence="8" id="KW-1185">Reference proteome</keyword>
<keyword evidence="4" id="KW-0720">Serine protease</keyword>
<dbReference type="InterPro" id="IPR036852">
    <property type="entry name" value="Peptidase_S8/S53_dom_sf"/>
</dbReference>
<protein>
    <submittedName>
        <fullName evidence="7">Subtilase family protein</fullName>
    </submittedName>
</protein>
<dbReference type="STRING" id="1122184.SAMN02745176_01705"/>
<dbReference type="SUPFAM" id="SSF52743">
    <property type="entry name" value="Subtilisin-like"/>
    <property type="match status" value="1"/>
</dbReference>
<dbReference type="GO" id="GO:0006508">
    <property type="term" value="P:proteolysis"/>
    <property type="evidence" value="ECO:0007669"/>
    <property type="project" value="UniProtKB-KW"/>
</dbReference>
<dbReference type="InterPro" id="IPR050131">
    <property type="entry name" value="Peptidase_S8_subtilisin-like"/>
</dbReference>
<dbReference type="Proteomes" id="UP000184442">
    <property type="component" value="Unassembled WGS sequence"/>
</dbReference>
<dbReference type="AlphaFoldDB" id="A0A1M6EUJ2"/>
<dbReference type="PANTHER" id="PTHR43806:SF11">
    <property type="entry name" value="CEREVISIN-RELATED"/>
    <property type="match status" value="1"/>
</dbReference>
<dbReference type="GO" id="GO:0004252">
    <property type="term" value="F:serine-type endopeptidase activity"/>
    <property type="evidence" value="ECO:0007669"/>
    <property type="project" value="InterPro"/>
</dbReference>